<organism evidence="1 2">
    <name type="scientific">Lactobacillus crispatus</name>
    <dbReference type="NCBI Taxonomy" id="47770"/>
    <lineage>
        <taxon>Bacteria</taxon>
        <taxon>Bacillati</taxon>
        <taxon>Bacillota</taxon>
        <taxon>Bacilli</taxon>
        <taxon>Lactobacillales</taxon>
        <taxon>Lactobacillaceae</taxon>
        <taxon>Lactobacillus</taxon>
    </lineage>
</organism>
<dbReference type="InterPro" id="IPR019612">
    <property type="entry name" value="Minor_capsid_put"/>
</dbReference>
<dbReference type="Proteomes" id="UP000510660">
    <property type="component" value="Chromosome"/>
</dbReference>
<dbReference type="EMBL" id="CP047415">
    <property type="protein sequence ID" value="QLL74343.1"/>
    <property type="molecule type" value="Genomic_DNA"/>
</dbReference>
<evidence type="ECO:0000313" key="1">
    <source>
        <dbReference type="EMBL" id="QLL74343.1"/>
    </source>
</evidence>
<name>A0A7H9E9J6_9LACO</name>
<protein>
    <submittedName>
        <fullName evidence="1">Minor capsid protein</fullName>
    </submittedName>
</protein>
<dbReference type="AlphaFoldDB" id="A0A7H9E9J6"/>
<dbReference type="RefSeq" id="WP_180860434.1">
    <property type="nucleotide sequence ID" value="NZ_CP047415.1"/>
</dbReference>
<accession>A0A7H9E9J6</accession>
<proteinExistence type="predicted"/>
<sequence>MLRPPKTMFQDTVILKKLVTNPDDPYDDKKVAETTEIKNCRFTLRTVYSGTNDNRQLVSNASIVMMSTYTTPFIDFDDSYQGAIIAFNNREYTITTINRDIEPFSRKVYQYKLGVI</sequence>
<dbReference type="Pfam" id="PF10665">
    <property type="entry name" value="Minor_capsid_1"/>
    <property type="match status" value="1"/>
</dbReference>
<reference evidence="1 2" key="1">
    <citation type="submission" date="2020-01" db="EMBL/GenBank/DDBJ databases">
        <title>Complete and circular genome sequences of six lactobacillus isolates from horses.</title>
        <authorList>
            <person name="Hassan H.M."/>
        </authorList>
    </citation>
    <scope>NUCLEOTIDE SEQUENCE [LARGE SCALE GENOMIC DNA]</scope>
    <source>
        <strain evidence="1 2">1D</strain>
    </source>
</reference>
<evidence type="ECO:0000313" key="2">
    <source>
        <dbReference type="Proteomes" id="UP000510660"/>
    </source>
</evidence>
<gene>
    <name evidence="1" type="ORF">GTO85_08275</name>
</gene>